<protein>
    <submittedName>
        <fullName evidence="1">Uncharacterized protein</fullName>
    </submittedName>
</protein>
<evidence type="ECO:0000313" key="1">
    <source>
        <dbReference type="EMBL" id="MCY4744013.1"/>
    </source>
</evidence>
<reference evidence="1" key="1">
    <citation type="submission" date="2022-08" db="EMBL/GenBank/DDBJ databases">
        <title>Genome sequencing of Pelomonas sp. UHG3.</title>
        <authorList>
            <person name="So Y."/>
        </authorList>
    </citation>
    <scope>NUCLEOTIDE SEQUENCE</scope>
    <source>
        <strain evidence="1">UHG3</strain>
    </source>
</reference>
<proteinExistence type="predicted"/>
<organism evidence="1 2">
    <name type="scientific">Roseateles hydrophilus</name>
    <dbReference type="NCBI Taxonomy" id="2975054"/>
    <lineage>
        <taxon>Bacteria</taxon>
        <taxon>Pseudomonadati</taxon>
        <taxon>Pseudomonadota</taxon>
        <taxon>Betaproteobacteria</taxon>
        <taxon>Burkholderiales</taxon>
        <taxon>Sphaerotilaceae</taxon>
        <taxon>Roseateles</taxon>
    </lineage>
</organism>
<dbReference type="Proteomes" id="UP001076464">
    <property type="component" value="Unassembled WGS sequence"/>
</dbReference>
<dbReference type="EMBL" id="JAPPUY010000001">
    <property type="protein sequence ID" value="MCY4744013.1"/>
    <property type="molecule type" value="Genomic_DNA"/>
</dbReference>
<comment type="caution">
    <text evidence="1">The sequence shown here is derived from an EMBL/GenBank/DDBJ whole genome shotgun (WGS) entry which is preliminary data.</text>
</comment>
<name>A0ACC6C6G2_9BURK</name>
<evidence type="ECO:0000313" key="2">
    <source>
        <dbReference type="Proteomes" id="UP001076464"/>
    </source>
</evidence>
<accession>A0ACC6C6G2</accession>
<sequence>MTRTDPTPLSPTRPTHDAELPNHAEPPDNGAMRQLVTKVSDLTSRAEQWRGQTEALRDGAAQHIRAHPVRSVLIATGTGVALAWLLRALSR</sequence>
<keyword evidence="2" id="KW-1185">Reference proteome</keyword>
<gene>
    <name evidence="1" type="ORF">NYO99_03415</name>
</gene>